<evidence type="ECO:0000256" key="1">
    <source>
        <dbReference type="SAM" id="MobiDB-lite"/>
    </source>
</evidence>
<feature type="compositionally biased region" description="Polar residues" evidence="1">
    <location>
        <begin position="272"/>
        <end position="282"/>
    </location>
</feature>
<gene>
    <name evidence="2" type="ORF">N7476_000505</name>
</gene>
<feature type="region of interest" description="Disordered" evidence="1">
    <location>
        <begin position="1"/>
        <end position="27"/>
    </location>
</feature>
<sequence>MPSSRSSRPRSSVLVAYPPPPCVEEEPTSLARELHGLTKLGEKPGFEGTRVRGAVNQYPIILNTNFPDSSSSSSFYSPPPDASSVPGLGNVSSDDSSGPVTPPPMAQEPTIRTSSRPQSRERSRTMSSSASSASSRSQGQPSHMHYLSSRDAIPQRHSRPPPKSRDSICKSEVPAPLASSSSSNSRGRPLPALPRHSDPEVNVSRQPQPPPYSRDSRAIKHEVPVHTIPYGSRGVRPERPRSRSRGPVNERAHPSQSAPPISQSAPPISQSNTIRSGSTGDQRSLVHEHSRRESPPGYMSDSNAARNRAYFHHPPPAPPVPEKIPIEKPTSPTLAERIEEKLRKRQKRRDSGVSSDTETRSRAATVTIKPGESILKASMPASTPVPPSRDPQASGRPMAERAPASRPRAATVSSAPLPTLSRSMSKAGERPKSILVNGTQSGSSQLPRTPGSVKFQDQPKEKPITSQVQVQVQAPSRQTSPPQRPPNPTGLCITPCPRSVPTAGQTGWYTLKGLTHLDICPSCMGQIAHSRFRDFFIPSLAKPPTQKTHCAFANPWTRLSWTQMIKKKHDSLEMLYQMTRPPPGTRACPGRVITDQTWYRIVDPETNIYLPRFHVCGTCARNVRVLMPALRDTFEHCPEPQERACDFVTTSPRFVQFIDLLDDASSRAEADPSRRPDVRDFLNYARRKIVLRDCRRDRPTLGTWHYIPSLPELSVCEDCYDEVVWPLAKTHRPIARMFCTSMRLLPGDGPRSCREASCQLYSGRMRARFRDAVAKDDFAGLQSVSLRRYEAERRFKDRREELLVAEGKGYDCDEEMRKAVEEWRRWE</sequence>
<feature type="compositionally biased region" description="Low complexity" evidence="1">
    <location>
        <begin position="396"/>
        <end position="416"/>
    </location>
</feature>
<evidence type="ECO:0000313" key="3">
    <source>
        <dbReference type="Proteomes" id="UP001147746"/>
    </source>
</evidence>
<dbReference type="AlphaFoldDB" id="A0A9W9UBQ3"/>
<name>A0A9W9UBQ3_9EURO</name>
<keyword evidence="3" id="KW-1185">Reference proteome</keyword>
<dbReference type="EMBL" id="JAPZBO010000001">
    <property type="protein sequence ID" value="KAJ5330722.1"/>
    <property type="molecule type" value="Genomic_DNA"/>
</dbReference>
<feature type="compositionally biased region" description="Polar residues" evidence="1">
    <location>
        <begin position="464"/>
        <end position="474"/>
    </location>
</feature>
<feature type="compositionally biased region" description="Polar residues" evidence="1">
    <location>
        <begin position="436"/>
        <end position="447"/>
    </location>
</feature>
<reference evidence="2" key="1">
    <citation type="submission" date="2022-12" db="EMBL/GenBank/DDBJ databases">
        <authorList>
            <person name="Petersen C."/>
        </authorList>
    </citation>
    <scope>NUCLEOTIDE SEQUENCE</scope>
    <source>
        <strain evidence="2">IBT 21472</strain>
    </source>
</reference>
<reference evidence="2" key="2">
    <citation type="journal article" date="2023" name="IMA Fungus">
        <title>Comparative genomic study of the Penicillium genus elucidates a diverse pangenome and 15 lateral gene transfer events.</title>
        <authorList>
            <person name="Petersen C."/>
            <person name="Sorensen T."/>
            <person name="Nielsen M.R."/>
            <person name="Sondergaard T.E."/>
            <person name="Sorensen J.L."/>
            <person name="Fitzpatrick D.A."/>
            <person name="Frisvad J.C."/>
            <person name="Nielsen K.L."/>
        </authorList>
    </citation>
    <scope>NUCLEOTIDE SEQUENCE</scope>
    <source>
        <strain evidence="2">IBT 21472</strain>
    </source>
</reference>
<feature type="compositionally biased region" description="Pro residues" evidence="1">
    <location>
        <begin position="313"/>
        <end position="322"/>
    </location>
</feature>
<feature type="compositionally biased region" description="Polar residues" evidence="1">
    <location>
        <begin position="90"/>
        <end position="99"/>
    </location>
</feature>
<proteinExistence type="predicted"/>
<feature type="compositionally biased region" description="Low complexity" evidence="1">
    <location>
        <begin position="125"/>
        <end position="137"/>
    </location>
</feature>
<protein>
    <submittedName>
        <fullName evidence="2">Uncharacterized protein</fullName>
    </submittedName>
</protein>
<evidence type="ECO:0000313" key="2">
    <source>
        <dbReference type="EMBL" id="KAJ5330722.1"/>
    </source>
</evidence>
<feature type="compositionally biased region" description="Basic and acidic residues" evidence="1">
    <location>
        <begin position="214"/>
        <end position="224"/>
    </location>
</feature>
<dbReference type="Proteomes" id="UP001147746">
    <property type="component" value="Unassembled WGS sequence"/>
</dbReference>
<comment type="caution">
    <text evidence="2">The sequence shown here is derived from an EMBL/GenBank/DDBJ whole genome shotgun (WGS) entry which is preliminary data.</text>
</comment>
<feature type="compositionally biased region" description="Low complexity" evidence="1">
    <location>
        <begin position="1"/>
        <end position="12"/>
    </location>
</feature>
<accession>A0A9W9UBQ3</accession>
<organism evidence="2 3">
    <name type="scientific">Penicillium atrosanguineum</name>
    <dbReference type="NCBI Taxonomy" id="1132637"/>
    <lineage>
        <taxon>Eukaryota</taxon>
        <taxon>Fungi</taxon>
        <taxon>Dikarya</taxon>
        <taxon>Ascomycota</taxon>
        <taxon>Pezizomycotina</taxon>
        <taxon>Eurotiomycetes</taxon>
        <taxon>Eurotiomycetidae</taxon>
        <taxon>Eurotiales</taxon>
        <taxon>Aspergillaceae</taxon>
        <taxon>Penicillium</taxon>
    </lineage>
</organism>
<feature type="compositionally biased region" description="Low complexity" evidence="1">
    <location>
        <begin position="66"/>
        <end position="76"/>
    </location>
</feature>
<feature type="compositionally biased region" description="Basic and acidic residues" evidence="1">
    <location>
        <begin position="284"/>
        <end position="294"/>
    </location>
</feature>
<feature type="compositionally biased region" description="Low complexity" evidence="1">
    <location>
        <begin position="254"/>
        <end position="271"/>
    </location>
</feature>
<feature type="region of interest" description="Disordered" evidence="1">
    <location>
        <begin position="62"/>
        <end position="492"/>
    </location>
</feature>